<feature type="region of interest" description="Disordered" evidence="1">
    <location>
        <begin position="646"/>
        <end position="665"/>
    </location>
</feature>
<feature type="region of interest" description="Disordered" evidence="1">
    <location>
        <begin position="557"/>
        <end position="589"/>
    </location>
</feature>
<accession>G7DY31</accession>
<feature type="region of interest" description="Disordered" evidence="1">
    <location>
        <begin position="121"/>
        <end position="242"/>
    </location>
</feature>
<sequence>MDLSWCLVCERGLEREGSIYCSDVCKVQAQRESLKSKFDRDEEEANQNRSRSYQSPRLKPQTLERQSPSRLGHSEPEEQRKNGHLNSVPSVKRIAQWFSSSKPGSPAPSDAAPATMGLTKQTSVKRPAKHAPQPVTSSSGAPRPSVHDHRFGASPGYGSRRAERGSETSSISTTGLDSQSGDTDGIASILTQETGESILFPSGLTCSEEQNEDQPVHMSSQHPVLEDSPERSSHRPTALHLYAVSPSHTKAASPSFVSANAGSPSSPAKHNYSSMYPMYHNRSGHRHHDLRSSNPHAHTQDTPPHNSGPSQARPFTAASDARSVISGAVASASSSVKTTTPLDRGSGSASASTNGSIRHTRDLLPHTASLRARSSQSDGSTQSRKHLQRGDFKDDVPASRRIPQMRAASPLTDSDLSSEEEGSQSDDSLASGSVDSDASEQSLRIHARRGRFARPESRQSRSRSRSRRPVAMSKLTRTQSTYMDRTESSRSGRSDRSSSSVIIGPHESHRQRAPSRPSLGKVVANSRVAPHIPSPVVQPIRSHVHRPSLQENNLSQVEHVEEAQPSSPESFTYAERSLGRSASRTNRSGQCTPLGLLGANSNSFTSLAAQSVQGRSVWTSHELSLDDELRTSPAGKDTERAIRRAALAGPEDDSDDELDRRGRSHTTLARLQARITA</sequence>
<feature type="compositionally biased region" description="Polar residues" evidence="1">
    <location>
        <begin position="167"/>
        <end position="182"/>
    </location>
</feature>
<feature type="compositionally biased region" description="Polar residues" evidence="1">
    <location>
        <begin position="580"/>
        <end position="589"/>
    </location>
</feature>
<feature type="compositionally biased region" description="Basic and acidic residues" evidence="1">
    <location>
        <begin position="224"/>
        <end position="233"/>
    </location>
</feature>
<reference evidence="2 3" key="1">
    <citation type="journal article" date="2011" name="J. Gen. Appl. Microbiol.">
        <title>Draft genome sequencing of the enigmatic basidiomycete Mixia osmundae.</title>
        <authorList>
            <person name="Nishida H."/>
            <person name="Nagatsuka Y."/>
            <person name="Sugiyama J."/>
        </authorList>
    </citation>
    <scope>NUCLEOTIDE SEQUENCE [LARGE SCALE GENOMIC DNA]</scope>
    <source>
        <strain evidence="3">CBS 9802 / IAM 14324 / JCM 22182 / KY 12970</strain>
    </source>
</reference>
<evidence type="ECO:0000313" key="3">
    <source>
        <dbReference type="Proteomes" id="UP000009131"/>
    </source>
</evidence>
<gene>
    <name evidence="2" type="primary">Mo02146</name>
    <name evidence="2" type="ORF">E5Q_02146</name>
</gene>
<evidence type="ECO:0000313" key="2">
    <source>
        <dbReference type="EMBL" id="GAA95491.1"/>
    </source>
</evidence>
<feature type="compositionally biased region" description="Basic and acidic residues" evidence="1">
    <location>
        <begin position="388"/>
        <end position="398"/>
    </location>
</feature>
<proteinExistence type="predicted"/>
<keyword evidence="3" id="KW-1185">Reference proteome</keyword>
<feature type="compositionally biased region" description="Polar residues" evidence="1">
    <location>
        <begin position="430"/>
        <end position="442"/>
    </location>
</feature>
<feature type="region of interest" description="Disordered" evidence="1">
    <location>
        <begin position="279"/>
        <end position="519"/>
    </location>
</feature>
<comment type="caution">
    <text evidence="2">The sequence shown here is derived from an EMBL/GenBank/DDBJ whole genome shotgun (WGS) entry which is preliminary data.</text>
</comment>
<dbReference type="RefSeq" id="XP_014570003.1">
    <property type="nucleotide sequence ID" value="XM_014714517.1"/>
</dbReference>
<reference evidence="2 3" key="2">
    <citation type="journal article" date="2012" name="Open Biol.">
        <title>Characteristics of nucleosomes and linker DNA regions on the genome of the basidiomycete Mixia osmundae revealed by mono- and dinucleosome mapping.</title>
        <authorList>
            <person name="Nishida H."/>
            <person name="Kondo S."/>
            <person name="Matsumoto T."/>
            <person name="Suzuki Y."/>
            <person name="Yoshikawa H."/>
            <person name="Taylor T.D."/>
            <person name="Sugiyama J."/>
        </authorList>
    </citation>
    <scope>NUCLEOTIDE SEQUENCE [LARGE SCALE GENOMIC DNA]</scope>
    <source>
        <strain evidence="3">CBS 9802 / IAM 14324 / JCM 22182 / KY 12970</strain>
    </source>
</reference>
<dbReference type="OMA" id="HDHTIRE"/>
<dbReference type="Proteomes" id="UP000009131">
    <property type="component" value="Unassembled WGS sequence"/>
</dbReference>
<organism evidence="2 3">
    <name type="scientific">Mixia osmundae (strain CBS 9802 / IAM 14324 / JCM 22182 / KY 12970)</name>
    <dbReference type="NCBI Taxonomy" id="764103"/>
    <lineage>
        <taxon>Eukaryota</taxon>
        <taxon>Fungi</taxon>
        <taxon>Dikarya</taxon>
        <taxon>Basidiomycota</taxon>
        <taxon>Pucciniomycotina</taxon>
        <taxon>Mixiomycetes</taxon>
        <taxon>Mixiales</taxon>
        <taxon>Mixiaceae</taxon>
        <taxon>Mixia</taxon>
    </lineage>
</organism>
<dbReference type="AlphaFoldDB" id="G7DY31"/>
<feature type="compositionally biased region" description="Low complexity" evidence="1">
    <location>
        <begin position="323"/>
        <end position="336"/>
    </location>
</feature>
<name>G7DY31_MIXOS</name>
<feature type="region of interest" description="Disordered" evidence="1">
    <location>
        <begin position="32"/>
        <end position="88"/>
    </location>
</feature>
<feature type="compositionally biased region" description="Basic and acidic residues" evidence="1">
    <location>
        <begin position="72"/>
        <end position="81"/>
    </location>
</feature>
<feature type="compositionally biased region" description="Polar residues" evidence="1">
    <location>
        <begin position="372"/>
        <end position="382"/>
    </location>
</feature>
<feature type="compositionally biased region" description="Polar residues" evidence="1">
    <location>
        <begin position="292"/>
        <end position="310"/>
    </location>
</feature>
<evidence type="ECO:0000256" key="1">
    <source>
        <dbReference type="SAM" id="MobiDB-lite"/>
    </source>
</evidence>
<dbReference type="HOGENOM" id="CLU_406001_0_0_1"/>
<dbReference type="InParanoid" id="G7DY31"/>
<dbReference type="EMBL" id="BABT02000062">
    <property type="protein sequence ID" value="GAA95491.1"/>
    <property type="molecule type" value="Genomic_DNA"/>
</dbReference>
<feature type="compositionally biased region" description="Basic and acidic residues" evidence="1">
    <location>
        <begin position="484"/>
        <end position="496"/>
    </location>
</feature>
<protein>
    <submittedName>
        <fullName evidence="2">Uncharacterized protein</fullName>
    </submittedName>
</protein>